<protein>
    <submittedName>
        <fullName evidence="2">Uncharacterized protein</fullName>
    </submittedName>
</protein>
<accession>A0A1I2DWM5</accession>
<dbReference type="AlphaFoldDB" id="A0A1I2DWM5"/>
<dbReference type="RefSeq" id="WP_091541830.1">
    <property type="nucleotide sequence ID" value="NZ_FONY01000008.1"/>
</dbReference>
<keyword evidence="3" id="KW-1185">Reference proteome</keyword>
<keyword evidence="1" id="KW-0732">Signal</keyword>
<sequence>MKTSKIIIASLFLFAFTVFTASAEENPKDKKAENTCCTTQDTKSALSQAESKFIAEMEEYFAKKYGNPLNVLQNKVEQIVVVRANGNTIQEVNVAKNEQGEFTLPANAEKLMVKGNTAYYLILD</sequence>
<evidence type="ECO:0000313" key="3">
    <source>
        <dbReference type="Proteomes" id="UP000199513"/>
    </source>
</evidence>
<dbReference type="EMBL" id="FONY01000008">
    <property type="protein sequence ID" value="SFE85034.1"/>
    <property type="molecule type" value="Genomic_DNA"/>
</dbReference>
<organism evidence="2 3">
    <name type="scientific">Thermoflexibacter ruber</name>
    <dbReference type="NCBI Taxonomy" id="1003"/>
    <lineage>
        <taxon>Bacteria</taxon>
        <taxon>Pseudomonadati</taxon>
        <taxon>Bacteroidota</taxon>
        <taxon>Cytophagia</taxon>
        <taxon>Cytophagales</taxon>
        <taxon>Thermoflexibacteraceae</taxon>
        <taxon>Thermoflexibacter</taxon>
    </lineage>
</organism>
<name>A0A1I2DWM5_9BACT</name>
<proteinExistence type="predicted"/>
<feature type="signal peptide" evidence="1">
    <location>
        <begin position="1"/>
        <end position="23"/>
    </location>
</feature>
<evidence type="ECO:0000313" key="2">
    <source>
        <dbReference type="EMBL" id="SFE85034.1"/>
    </source>
</evidence>
<gene>
    <name evidence="2" type="ORF">SAMN04488541_100853</name>
</gene>
<feature type="chain" id="PRO_5011515244" evidence="1">
    <location>
        <begin position="24"/>
        <end position="124"/>
    </location>
</feature>
<evidence type="ECO:0000256" key="1">
    <source>
        <dbReference type="SAM" id="SignalP"/>
    </source>
</evidence>
<reference evidence="2 3" key="1">
    <citation type="submission" date="2016-10" db="EMBL/GenBank/DDBJ databases">
        <authorList>
            <person name="de Groot N.N."/>
        </authorList>
    </citation>
    <scope>NUCLEOTIDE SEQUENCE [LARGE SCALE GENOMIC DNA]</scope>
    <source>
        <strain>GEY</strain>
        <strain evidence="3">DSM 9560</strain>
    </source>
</reference>
<dbReference type="Proteomes" id="UP000199513">
    <property type="component" value="Unassembled WGS sequence"/>
</dbReference>